<dbReference type="AlphaFoldDB" id="A0A0L6V6I7"/>
<dbReference type="VEuPathDB" id="FungiDB:VP01_2596g3"/>
<feature type="transmembrane region" description="Helical" evidence="1">
    <location>
        <begin position="90"/>
        <end position="109"/>
    </location>
</feature>
<dbReference type="Proteomes" id="UP000037035">
    <property type="component" value="Unassembled WGS sequence"/>
</dbReference>
<accession>A0A0L6V6I7</accession>
<keyword evidence="1" id="KW-1133">Transmembrane helix</keyword>
<evidence type="ECO:0000313" key="3">
    <source>
        <dbReference type="Proteomes" id="UP000037035"/>
    </source>
</evidence>
<keyword evidence="3" id="KW-1185">Reference proteome</keyword>
<sequence>MRCEQYFFVYFFLPRAVHPSPLLPAKNKKKWSSTENNRTYLLFVFFFSLTKNKPLNLKLNKSHQSVSSCWPSCFFLLLCWRRVSQILMKYLFLMHCAYFSLLYIPSYFYLFSKHIFIMVFFFVSLKPCSLHSLLVFFSASFSRCSSRTLDAHNTHTHTLNASLALSYKMKTFFCKYSLTFHNEHSGQNTLSSCAVPYHCNRAYQVNQIHNEKKPSGFQKTHQLHNGRFGHILLYYPLMLLSRSTLAMKNKKCFPYCLFNHNYMRPSYFLKKGWILLMQSDALLVSLWDCLDATFATSSETVLAPPPTFSPLHHCSPPQLSLANHLITTASRLSEISCLHMYPTPPHPPRLNLKNPPCYSLEPLNSPLEAPTRCGKKNRLSR</sequence>
<comment type="caution">
    <text evidence="2">The sequence shown here is derived from an EMBL/GenBank/DDBJ whole genome shotgun (WGS) entry which is preliminary data.</text>
</comment>
<keyword evidence="1" id="KW-0812">Transmembrane</keyword>
<feature type="transmembrane region" description="Helical" evidence="1">
    <location>
        <begin position="115"/>
        <end position="137"/>
    </location>
</feature>
<proteinExistence type="predicted"/>
<organism evidence="2 3">
    <name type="scientific">Puccinia sorghi</name>
    <dbReference type="NCBI Taxonomy" id="27349"/>
    <lineage>
        <taxon>Eukaryota</taxon>
        <taxon>Fungi</taxon>
        <taxon>Dikarya</taxon>
        <taxon>Basidiomycota</taxon>
        <taxon>Pucciniomycotina</taxon>
        <taxon>Pucciniomycetes</taxon>
        <taxon>Pucciniales</taxon>
        <taxon>Pucciniaceae</taxon>
        <taxon>Puccinia</taxon>
    </lineage>
</organism>
<keyword evidence="1" id="KW-0472">Membrane</keyword>
<evidence type="ECO:0000256" key="1">
    <source>
        <dbReference type="SAM" id="Phobius"/>
    </source>
</evidence>
<dbReference type="EMBL" id="LAVV01007497">
    <property type="protein sequence ID" value="KNZ55745.1"/>
    <property type="molecule type" value="Genomic_DNA"/>
</dbReference>
<protein>
    <submittedName>
        <fullName evidence="2">Uncharacterized protein</fullName>
    </submittedName>
</protein>
<evidence type="ECO:0000313" key="2">
    <source>
        <dbReference type="EMBL" id="KNZ55745.1"/>
    </source>
</evidence>
<name>A0A0L6V6I7_9BASI</name>
<gene>
    <name evidence="2" type="ORF">VP01_2596g3</name>
</gene>
<reference evidence="2 3" key="1">
    <citation type="submission" date="2015-08" db="EMBL/GenBank/DDBJ databases">
        <title>Next Generation Sequencing and Analysis of the Genome of Puccinia sorghi L Schw, the Causal Agent of Maize Common Rust.</title>
        <authorList>
            <person name="Rochi L."/>
            <person name="Burguener G."/>
            <person name="Darino M."/>
            <person name="Turjanski A."/>
            <person name="Kreff E."/>
            <person name="Dieguez M.J."/>
            <person name="Sacco F."/>
        </authorList>
    </citation>
    <scope>NUCLEOTIDE SEQUENCE [LARGE SCALE GENOMIC DNA]</scope>
    <source>
        <strain evidence="2 3">RO10H11247</strain>
    </source>
</reference>